<comment type="caution">
    <text evidence="1">The sequence shown here is derived from an EMBL/GenBank/DDBJ whole genome shotgun (WGS) entry which is preliminary data.</text>
</comment>
<dbReference type="EMBL" id="QTJX01000002">
    <property type="protein sequence ID" value="RDY59626.1"/>
    <property type="molecule type" value="Genomic_DNA"/>
</dbReference>
<accession>A0A371JQ80</accession>
<gene>
    <name evidence="1" type="ORF">DX873_09645</name>
</gene>
<sequence length="206" mass="22640">MRALVFLLTFCSVCSLQGQKLVKKALIGPRTASIHIDAQFCFQVDVSTSNKDEVEVIANIEGEYAKDLLVTIKEEGPTVLIGAGFQPNFDKPNDKLSAHKVISIALHVSVPQYKEVHIYGTNSNVMVQGEYKKLDVKLADGRCVLDNVVETVDVTTQKGDILLSTSMGNITAKSVYGKVYQDSIPEGHNQFILNTVEGNIRLQKTK</sequence>
<dbReference type="Proteomes" id="UP000261828">
    <property type="component" value="Unassembled WGS sequence"/>
</dbReference>
<evidence type="ECO:0000313" key="2">
    <source>
        <dbReference type="Proteomes" id="UP000261828"/>
    </source>
</evidence>
<keyword evidence="2" id="KW-1185">Reference proteome</keyword>
<proteinExistence type="predicted"/>
<reference evidence="1 2" key="1">
    <citation type="submission" date="2018-08" db="EMBL/GenBank/DDBJ databases">
        <title>Muricauda nanhaiensis sp. nov., isolated from seawater of the South China Sea.</title>
        <authorList>
            <person name="Dang Y."/>
        </authorList>
    </citation>
    <scope>NUCLEOTIDE SEQUENCE [LARGE SCALE GENOMIC DNA]</scope>
    <source>
        <strain evidence="1 2">SM1704</strain>
    </source>
</reference>
<organism evidence="1 2">
    <name type="scientific">Flagellimonas nanhaiensis</name>
    <dbReference type="NCBI Taxonomy" id="2292706"/>
    <lineage>
        <taxon>Bacteria</taxon>
        <taxon>Pseudomonadati</taxon>
        <taxon>Bacteroidota</taxon>
        <taxon>Flavobacteriia</taxon>
        <taxon>Flavobacteriales</taxon>
        <taxon>Flavobacteriaceae</taxon>
        <taxon>Flagellimonas</taxon>
    </lineage>
</organism>
<dbReference type="OrthoDB" id="1144071at2"/>
<evidence type="ECO:0000313" key="1">
    <source>
        <dbReference type="EMBL" id="RDY59626.1"/>
    </source>
</evidence>
<dbReference type="AlphaFoldDB" id="A0A371JQ80"/>
<name>A0A371JQ80_9FLAO</name>
<protein>
    <submittedName>
        <fullName evidence="1">Uncharacterized protein</fullName>
    </submittedName>
</protein>